<evidence type="ECO:0000313" key="7">
    <source>
        <dbReference type="EMBL" id="MEP0819754.1"/>
    </source>
</evidence>
<keyword evidence="3 6" id="KW-0812">Transmembrane</keyword>
<feature type="transmembrane region" description="Helical" evidence="6">
    <location>
        <begin position="57"/>
        <end position="79"/>
    </location>
</feature>
<evidence type="ECO:0000256" key="6">
    <source>
        <dbReference type="SAM" id="Phobius"/>
    </source>
</evidence>
<feature type="transmembrane region" description="Helical" evidence="6">
    <location>
        <begin position="288"/>
        <end position="314"/>
    </location>
</feature>
<feature type="transmembrane region" description="Helical" evidence="6">
    <location>
        <begin position="28"/>
        <end position="45"/>
    </location>
</feature>
<feature type="transmembrane region" description="Helical" evidence="6">
    <location>
        <begin position="250"/>
        <end position="281"/>
    </location>
</feature>
<organism evidence="7 8">
    <name type="scientific">Trichocoleus desertorum GB2-A4</name>
    <dbReference type="NCBI Taxonomy" id="2933944"/>
    <lineage>
        <taxon>Bacteria</taxon>
        <taxon>Bacillati</taxon>
        <taxon>Cyanobacteriota</taxon>
        <taxon>Cyanophyceae</taxon>
        <taxon>Leptolyngbyales</taxon>
        <taxon>Trichocoleusaceae</taxon>
        <taxon>Trichocoleus</taxon>
    </lineage>
</organism>
<comment type="caution">
    <text evidence="7">The sequence shown here is derived from an EMBL/GenBank/DDBJ whole genome shotgun (WGS) entry which is preliminary data.</text>
</comment>
<evidence type="ECO:0000256" key="5">
    <source>
        <dbReference type="ARBA" id="ARBA00023136"/>
    </source>
</evidence>
<evidence type="ECO:0000256" key="3">
    <source>
        <dbReference type="ARBA" id="ARBA00022692"/>
    </source>
</evidence>
<feature type="transmembrane region" description="Helical" evidence="6">
    <location>
        <begin position="164"/>
        <end position="183"/>
    </location>
</feature>
<evidence type="ECO:0000313" key="8">
    <source>
        <dbReference type="Proteomes" id="UP001464891"/>
    </source>
</evidence>
<comment type="subcellular location">
    <subcellularLocation>
        <location evidence="1">Cell membrane</location>
        <topology evidence="1">Multi-pass membrane protein</topology>
    </subcellularLocation>
</comment>
<protein>
    <submittedName>
        <fullName evidence="7">YbhN family protein</fullName>
    </submittedName>
</protein>
<keyword evidence="5 6" id="KW-0472">Membrane</keyword>
<feature type="transmembrane region" description="Helical" evidence="6">
    <location>
        <begin position="125"/>
        <end position="158"/>
    </location>
</feature>
<name>A0ABV0JDM9_9CYAN</name>
<gene>
    <name evidence="7" type="ORF">NC998_21880</name>
</gene>
<dbReference type="Pfam" id="PF03706">
    <property type="entry name" value="LPG_synthase_TM"/>
    <property type="match status" value="1"/>
</dbReference>
<keyword evidence="2" id="KW-1003">Cell membrane</keyword>
<keyword evidence="4 6" id="KW-1133">Transmembrane helix</keyword>
<keyword evidence="8" id="KW-1185">Reference proteome</keyword>
<feature type="transmembrane region" description="Helical" evidence="6">
    <location>
        <begin position="217"/>
        <end position="238"/>
    </location>
</feature>
<dbReference type="EMBL" id="JAMPKM010000016">
    <property type="protein sequence ID" value="MEP0819754.1"/>
    <property type="molecule type" value="Genomic_DNA"/>
</dbReference>
<dbReference type="InterPro" id="IPR022791">
    <property type="entry name" value="L-PG_synthase/AglD"/>
</dbReference>
<accession>A0ABV0JDM9</accession>
<proteinExistence type="predicted"/>
<reference evidence="7 8" key="1">
    <citation type="submission" date="2022-04" db="EMBL/GenBank/DDBJ databases">
        <title>Positive selection, recombination, and allopatry shape intraspecific diversity of widespread and dominant cyanobacteria.</title>
        <authorList>
            <person name="Wei J."/>
            <person name="Shu W."/>
            <person name="Hu C."/>
        </authorList>
    </citation>
    <scope>NUCLEOTIDE SEQUENCE [LARGE SCALE GENOMIC DNA]</scope>
    <source>
        <strain evidence="7 8">GB2-A4</strain>
    </source>
</reference>
<sequence>MHLAVSGDRPSPPKSYIMKQIGARLKPYLRWVVLGGTLIFLAKALKDHWEDVVAIRLEATGWLYLAIALGVTLIAHVWSGWVWGWILQELNQPVSGFWAVAVYLRTNIAKYLPGNIWHFYGRTQAATAVGISLGAATLSVLLEPLLMAAAALLIALVGNRSASWGWQIVSLFVVLASVHPRILNLGIQLLSRLKGKATDTSSNSSNLRIARYPIRPLLGEMGFVGIRGAGFLLTFLAISPLNTSQIPPLFSAFALAWLLGLVVPGAPGGIGVFEATAIALLGRQFSPGLLLSVVALYRLISILAESIGAGLAWFSTPRK</sequence>
<dbReference type="Proteomes" id="UP001464891">
    <property type="component" value="Unassembled WGS sequence"/>
</dbReference>
<evidence type="ECO:0000256" key="1">
    <source>
        <dbReference type="ARBA" id="ARBA00004651"/>
    </source>
</evidence>
<dbReference type="RefSeq" id="WP_242017073.1">
    <property type="nucleotide sequence ID" value="NZ_JAMPKM010000016.1"/>
</dbReference>
<evidence type="ECO:0000256" key="2">
    <source>
        <dbReference type="ARBA" id="ARBA00022475"/>
    </source>
</evidence>
<evidence type="ECO:0000256" key="4">
    <source>
        <dbReference type="ARBA" id="ARBA00022989"/>
    </source>
</evidence>